<dbReference type="InterPro" id="IPR011053">
    <property type="entry name" value="Single_hybrid_motif"/>
</dbReference>
<dbReference type="GO" id="GO:0019464">
    <property type="term" value="P:glycine decarboxylation via glycine cleavage system"/>
    <property type="evidence" value="ECO:0007669"/>
    <property type="project" value="InterPro"/>
</dbReference>
<protein>
    <recommendedName>
        <fullName evidence="1">Lipoyl-binding domain-containing protein</fullName>
    </recommendedName>
</protein>
<dbReference type="GO" id="GO:0009249">
    <property type="term" value="P:protein lipoylation"/>
    <property type="evidence" value="ECO:0007669"/>
    <property type="project" value="TreeGrafter"/>
</dbReference>
<feature type="domain" description="Lipoyl-binding" evidence="1">
    <location>
        <begin position="29"/>
        <end position="110"/>
    </location>
</feature>
<dbReference type="PANTHER" id="PTHR11715:SF3">
    <property type="entry name" value="GLYCINE CLEAVAGE SYSTEM H PROTEIN-RELATED"/>
    <property type="match status" value="1"/>
</dbReference>
<dbReference type="InterPro" id="IPR000089">
    <property type="entry name" value="Biotin_lipoyl"/>
</dbReference>
<dbReference type="EMBL" id="NEXC01000044">
    <property type="protein sequence ID" value="PSN82938.1"/>
    <property type="molecule type" value="Genomic_DNA"/>
</dbReference>
<evidence type="ECO:0000259" key="1">
    <source>
        <dbReference type="PROSITE" id="PS50968"/>
    </source>
</evidence>
<dbReference type="Pfam" id="PF01597">
    <property type="entry name" value="GCV_H"/>
    <property type="match status" value="1"/>
</dbReference>
<dbReference type="CDD" id="cd06848">
    <property type="entry name" value="GCS_H"/>
    <property type="match status" value="1"/>
</dbReference>
<dbReference type="GO" id="GO:0005829">
    <property type="term" value="C:cytosol"/>
    <property type="evidence" value="ECO:0007669"/>
    <property type="project" value="TreeGrafter"/>
</dbReference>
<accession>A0A2R6A9C6</accession>
<dbReference type="GO" id="GO:0005960">
    <property type="term" value="C:glycine cleavage complex"/>
    <property type="evidence" value="ECO:0007669"/>
    <property type="project" value="InterPro"/>
</dbReference>
<comment type="caution">
    <text evidence="2">The sequence shown here is derived from an EMBL/GenBank/DDBJ whole genome shotgun (WGS) entry which is preliminary data.</text>
</comment>
<dbReference type="PANTHER" id="PTHR11715">
    <property type="entry name" value="GLYCINE CLEAVAGE SYSTEM H PROTEIN"/>
    <property type="match status" value="1"/>
</dbReference>
<gene>
    <name evidence="2" type="ORF">B9Q01_06480</name>
</gene>
<evidence type="ECO:0000313" key="3">
    <source>
        <dbReference type="Proteomes" id="UP000240880"/>
    </source>
</evidence>
<sequence length="143" mass="16059">MSEYKGCRFPEGLFYDTEYHVWVKLEGEEASVGATDPAQAYAGEIIYIKVKDVGTRLERGSIAATVESAKYMGPMRSPLTGTITKVNEDVRSSPSLINQDPYASWVFKIKPEKLNEELSRLQDAKSASQKYKAIIDEWGVQCR</sequence>
<proteinExistence type="predicted"/>
<dbReference type="AlphaFoldDB" id="A0A2R6A9C6"/>
<dbReference type="InterPro" id="IPR033753">
    <property type="entry name" value="GCV_H/Fam206"/>
</dbReference>
<dbReference type="Gene3D" id="2.40.50.100">
    <property type="match status" value="1"/>
</dbReference>
<evidence type="ECO:0000313" key="2">
    <source>
        <dbReference type="EMBL" id="PSN82938.1"/>
    </source>
</evidence>
<dbReference type="SUPFAM" id="SSF51230">
    <property type="entry name" value="Single hybrid motif"/>
    <property type="match status" value="1"/>
</dbReference>
<name>A0A2R6A9C6_9ARCH</name>
<dbReference type="PROSITE" id="PS50968">
    <property type="entry name" value="BIOTINYL_LIPOYL"/>
    <property type="match status" value="1"/>
</dbReference>
<dbReference type="InterPro" id="IPR002930">
    <property type="entry name" value="GCV_H"/>
</dbReference>
<dbReference type="Proteomes" id="UP000240880">
    <property type="component" value="Unassembled WGS sequence"/>
</dbReference>
<reference evidence="2 3" key="1">
    <citation type="submission" date="2017-04" db="EMBL/GenBank/DDBJ databases">
        <title>Novel microbial lineages endemic to geothermal iron-oxide mats fill important gaps in the evolutionary history of Archaea.</title>
        <authorList>
            <person name="Jay Z.J."/>
            <person name="Beam J.P."/>
            <person name="Dlakic M."/>
            <person name="Rusch D.B."/>
            <person name="Kozubal M.A."/>
            <person name="Inskeep W.P."/>
        </authorList>
    </citation>
    <scope>NUCLEOTIDE SEQUENCE [LARGE SCALE GENOMIC DNA]</scope>
    <source>
        <strain evidence="2">OSP_D</strain>
    </source>
</reference>
<organism evidence="2 3">
    <name type="scientific">Candidatus Marsarchaeota G1 archaeon OSP_D</name>
    <dbReference type="NCBI Taxonomy" id="1978155"/>
    <lineage>
        <taxon>Archaea</taxon>
        <taxon>Candidatus Marsarchaeota</taxon>
        <taxon>Candidatus Marsarchaeota group 1</taxon>
    </lineage>
</organism>